<proteinExistence type="predicted"/>
<comment type="caution">
    <text evidence="2">The sequence shown here is derived from an EMBL/GenBank/DDBJ whole genome shotgun (WGS) entry which is preliminary data.</text>
</comment>
<keyword evidence="3" id="KW-1185">Reference proteome</keyword>
<dbReference type="Proteomes" id="UP001500305">
    <property type="component" value="Unassembled WGS sequence"/>
</dbReference>
<organism evidence="2 3">
    <name type="scientific">Kitasatospora cystarginea</name>
    <dbReference type="NCBI Taxonomy" id="58350"/>
    <lineage>
        <taxon>Bacteria</taxon>
        <taxon>Bacillati</taxon>
        <taxon>Actinomycetota</taxon>
        <taxon>Actinomycetes</taxon>
        <taxon>Kitasatosporales</taxon>
        <taxon>Streptomycetaceae</taxon>
        <taxon>Kitasatospora</taxon>
    </lineage>
</organism>
<feature type="region of interest" description="Disordered" evidence="1">
    <location>
        <begin position="23"/>
        <end position="45"/>
    </location>
</feature>
<gene>
    <name evidence="2" type="ORF">GCM10010430_23760</name>
</gene>
<evidence type="ECO:0000313" key="3">
    <source>
        <dbReference type="Proteomes" id="UP001500305"/>
    </source>
</evidence>
<protein>
    <submittedName>
        <fullName evidence="2">Uncharacterized protein</fullName>
    </submittedName>
</protein>
<name>A0ABN3DTP4_9ACTN</name>
<dbReference type="EMBL" id="BAAATR010000008">
    <property type="protein sequence ID" value="GAA2241489.1"/>
    <property type="molecule type" value="Genomic_DNA"/>
</dbReference>
<evidence type="ECO:0000256" key="1">
    <source>
        <dbReference type="SAM" id="MobiDB-lite"/>
    </source>
</evidence>
<dbReference type="RefSeq" id="WP_344636267.1">
    <property type="nucleotide sequence ID" value="NZ_BAAATR010000008.1"/>
</dbReference>
<evidence type="ECO:0000313" key="2">
    <source>
        <dbReference type="EMBL" id="GAA2241489.1"/>
    </source>
</evidence>
<feature type="compositionally biased region" description="Basic and acidic residues" evidence="1">
    <location>
        <begin position="30"/>
        <end position="45"/>
    </location>
</feature>
<sequence>MGSAGAAVPQRRRWHDLYGGLQKTGFDLRTPGREGEADVEDVAKA</sequence>
<accession>A0ABN3DTP4</accession>
<reference evidence="2 3" key="1">
    <citation type="journal article" date="2019" name="Int. J. Syst. Evol. Microbiol.">
        <title>The Global Catalogue of Microorganisms (GCM) 10K type strain sequencing project: providing services to taxonomists for standard genome sequencing and annotation.</title>
        <authorList>
            <consortium name="The Broad Institute Genomics Platform"/>
            <consortium name="The Broad Institute Genome Sequencing Center for Infectious Disease"/>
            <person name="Wu L."/>
            <person name="Ma J."/>
        </authorList>
    </citation>
    <scope>NUCLEOTIDE SEQUENCE [LARGE SCALE GENOMIC DNA]</scope>
    <source>
        <strain evidence="2 3">JCM 7356</strain>
    </source>
</reference>